<feature type="non-terminal residue" evidence="3">
    <location>
        <position position="304"/>
    </location>
</feature>
<feature type="compositionally biased region" description="Low complexity" evidence="1">
    <location>
        <begin position="24"/>
        <end position="118"/>
    </location>
</feature>
<keyword evidence="4" id="KW-1185">Reference proteome</keyword>
<sequence>MKERPTNFGDQNMMKEEIEKEMLEGGVTEASSTGTSATTAALPPGVAPTEEATTTEEPSAATSTSAPLETVSEEASTAATTEDTVVPESPTPTISAPPATETSPAVETSSVSTVSTEVSPFEAAPGMFEATAPTVAHRQPLTEEMATDHIPSSHGRSTTHPGYVSPCRKYNTEPYLEFSLRKHNCKQWLIEDIADTDYMQGDSMLGKAVEKVARFAFTKNRGDRPDAENVLVVLTDGQSNDRIQEPVEIAKKNNLTVLVIATLEANPKYIMELAGNMNNVFRFHTDPHKALPQKLAERINSIGA</sequence>
<dbReference type="Proteomes" id="UP000054047">
    <property type="component" value="Unassembled WGS sequence"/>
</dbReference>
<evidence type="ECO:0000313" key="4">
    <source>
        <dbReference type="Proteomes" id="UP000054047"/>
    </source>
</evidence>
<feature type="compositionally biased region" description="Basic and acidic residues" evidence="1">
    <location>
        <begin position="13"/>
        <end position="23"/>
    </location>
</feature>
<feature type="domain" description="VWFA" evidence="2">
    <location>
        <begin position="170"/>
        <end position="299"/>
    </location>
</feature>
<dbReference type="PROSITE" id="PS50234">
    <property type="entry name" value="VWFA"/>
    <property type="match status" value="1"/>
</dbReference>
<dbReference type="OrthoDB" id="10256829at2759"/>
<dbReference type="EMBL" id="KN741545">
    <property type="protein sequence ID" value="KIH53308.1"/>
    <property type="molecule type" value="Genomic_DNA"/>
</dbReference>
<reference evidence="3 4" key="1">
    <citation type="submission" date="2013-12" db="EMBL/GenBank/DDBJ databases">
        <title>Draft genome of the parsitic nematode Ancylostoma duodenale.</title>
        <authorList>
            <person name="Mitreva M."/>
        </authorList>
    </citation>
    <scope>NUCLEOTIDE SEQUENCE [LARGE SCALE GENOMIC DNA]</scope>
    <source>
        <strain evidence="3 4">Zhejiang</strain>
    </source>
</reference>
<protein>
    <submittedName>
        <fullName evidence="3">von Willebrand factor type A domain protein</fullName>
    </submittedName>
</protein>
<evidence type="ECO:0000256" key="1">
    <source>
        <dbReference type="SAM" id="MobiDB-lite"/>
    </source>
</evidence>
<accession>A0A0C2CAI3</accession>
<name>A0A0C2CAI3_9BILA</name>
<dbReference type="InterPro" id="IPR050525">
    <property type="entry name" value="ECM_Assembly_Org"/>
</dbReference>
<dbReference type="AlphaFoldDB" id="A0A0C2CAI3"/>
<evidence type="ECO:0000259" key="2">
    <source>
        <dbReference type="PROSITE" id="PS50234"/>
    </source>
</evidence>
<dbReference type="InterPro" id="IPR002035">
    <property type="entry name" value="VWF_A"/>
</dbReference>
<dbReference type="InterPro" id="IPR036465">
    <property type="entry name" value="vWFA_dom_sf"/>
</dbReference>
<feature type="region of interest" description="Disordered" evidence="1">
    <location>
        <begin position="1"/>
        <end position="118"/>
    </location>
</feature>
<dbReference type="SMART" id="SM00327">
    <property type="entry name" value="VWA"/>
    <property type="match status" value="1"/>
</dbReference>
<proteinExistence type="predicted"/>
<dbReference type="PANTHER" id="PTHR24020">
    <property type="entry name" value="COLLAGEN ALPHA"/>
    <property type="match status" value="1"/>
</dbReference>
<dbReference type="PANTHER" id="PTHR24020:SF87">
    <property type="entry name" value="COLLAGEN ALPHA-1(VI) CHAIN-LIKE"/>
    <property type="match status" value="1"/>
</dbReference>
<evidence type="ECO:0000313" key="3">
    <source>
        <dbReference type="EMBL" id="KIH53308.1"/>
    </source>
</evidence>
<dbReference type="CDD" id="cd01450">
    <property type="entry name" value="vWFA_subfamily_ECM"/>
    <property type="match status" value="1"/>
</dbReference>
<gene>
    <name evidence="3" type="ORF">ANCDUO_16567</name>
</gene>
<dbReference type="Gene3D" id="3.40.50.410">
    <property type="entry name" value="von Willebrand factor, type A domain"/>
    <property type="match status" value="1"/>
</dbReference>
<dbReference type="Pfam" id="PF00092">
    <property type="entry name" value="VWA"/>
    <property type="match status" value="1"/>
</dbReference>
<organism evidence="3 4">
    <name type="scientific">Ancylostoma duodenale</name>
    <dbReference type="NCBI Taxonomy" id="51022"/>
    <lineage>
        <taxon>Eukaryota</taxon>
        <taxon>Metazoa</taxon>
        <taxon>Ecdysozoa</taxon>
        <taxon>Nematoda</taxon>
        <taxon>Chromadorea</taxon>
        <taxon>Rhabditida</taxon>
        <taxon>Rhabditina</taxon>
        <taxon>Rhabditomorpha</taxon>
        <taxon>Strongyloidea</taxon>
        <taxon>Ancylostomatidae</taxon>
        <taxon>Ancylostomatinae</taxon>
        <taxon>Ancylostoma</taxon>
    </lineage>
</organism>
<dbReference type="SUPFAM" id="SSF53300">
    <property type="entry name" value="vWA-like"/>
    <property type="match status" value="1"/>
</dbReference>